<organism evidence="1 2">
    <name type="scientific">Cupriavidus basilensis</name>
    <dbReference type="NCBI Taxonomy" id="68895"/>
    <lineage>
        <taxon>Bacteria</taxon>
        <taxon>Pseudomonadati</taxon>
        <taxon>Pseudomonadota</taxon>
        <taxon>Betaproteobacteria</taxon>
        <taxon>Burkholderiales</taxon>
        <taxon>Burkholderiaceae</taxon>
        <taxon>Cupriavidus</taxon>
    </lineage>
</organism>
<gene>
    <name evidence="1" type="ORF">F7R26_027025</name>
</gene>
<dbReference type="AlphaFoldDB" id="A0A643FTY0"/>
<dbReference type="RefSeq" id="WP_150986596.1">
    <property type="nucleotide sequence ID" value="NZ_CP062804.1"/>
</dbReference>
<accession>A0A643FTY0</accession>
<sequence length="138" mass="14228">MRTLGLLFATTLAMASPLHAYAAGCQYDMQCKGERICQKGQCVSPDDDDQSVDQPAKPPASRIAPAPTPAASQVPASSRMAKSAPPATPVPGEPRFCCTVAGRLKPYNNAAFDADTSVGDACQGMTNSGKPVPGTACQ</sequence>
<dbReference type="EMBL" id="CP062804">
    <property type="protein sequence ID" value="QOT81033.1"/>
    <property type="molecule type" value="Genomic_DNA"/>
</dbReference>
<dbReference type="Proteomes" id="UP000397656">
    <property type="component" value="Chromosome 2"/>
</dbReference>
<evidence type="ECO:0000313" key="2">
    <source>
        <dbReference type="Proteomes" id="UP000397656"/>
    </source>
</evidence>
<reference evidence="1 2" key="1">
    <citation type="submission" date="2020-10" db="EMBL/GenBank/DDBJ databases">
        <title>Complete genome sequence of Cupriavidus basilensis CCUG 49340T.</title>
        <authorList>
            <person name="Salva-Serra F."/>
            <person name="Donoso R.A."/>
            <person name="Cho K.H."/>
            <person name="Yoo J.A."/>
            <person name="Lee K."/>
            <person name="Yoon S.-H."/>
            <person name="Perez-Pantoja D."/>
            <person name="Moore E.R.B."/>
        </authorList>
    </citation>
    <scope>NUCLEOTIDE SEQUENCE [LARGE SCALE GENOMIC DNA]</scope>
    <source>
        <strain evidence="2">CCUG 49340</strain>
    </source>
</reference>
<name>A0A643FTY0_9BURK</name>
<dbReference type="GeneID" id="98404601"/>
<proteinExistence type="predicted"/>
<evidence type="ECO:0000313" key="1">
    <source>
        <dbReference type="EMBL" id="QOT81033.1"/>
    </source>
</evidence>
<protein>
    <submittedName>
        <fullName evidence="1">Uncharacterized protein</fullName>
    </submittedName>
</protein>